<evidence type="ECO:0000313" key="1">
    <source>
        <dbReference type="EMBL" id="UZE97652.1"/>
    </source>
</evidence>
<reference evidence="1" key="1">
    <citation type="submission" date="2022-06" db="EMBL/GenBank/DDBJ databases">
        <title>Alkalimarinus sp. nov., isolated from gut of a Alitta virens.</title>
        <authorList>
            <person name="Yang A.I."/>
            <person name="Shin N.-R."/>
        </authorList>
    </citation>
    <scope>NUCLEOTIDE SEQUENCE</scope>
    <source>
        <strain evidence="1">A2M4</strain>
    </source>
</reference>
<accession>A0ABY6N6M7</accession>
<sequence>MWYSLVGLVSSFMFSPISPGDTSFYTHGFMFSPPICEHKVVFPQLPQHIGVLADDESTYSAQLYLPNTFMRADCKNEHPDKLANKSDWLEMKMTDHIQSLGGNALIILNYSVTDNRAKFSAQIFMDNESILLNGALFLGGDTLLTLTTLERNRVRTQTDTNRFIASTLILKNL</sequence>
<keyword evidence="2" id="KW-1185">Reference proteome</keyword>
<dbReference type="Proteomes" id="UP001163739">
    <property type="component" value="Chromosome"/>
</dbReference>
<gene>
    <name evidence="1" type="ORF">NKI27_07935</name>
</gene>
<name>A0ABY6N6M7_9ALTE</name>
<proteinExistence type="predicted"/>
<dbReference type="EMBL" id="CP100390">
    <property type="protein sequence ID" value="UZE97652.1"/>
    <property type="molecule type" value="Genomic_DNA"/>
</dbReference>
<evidence type="ECO:0000313" key="2">
    <source>
        <dbReference type="Proteomes" id="UP001163739"/>
    </source>
</evidence>
<protein>
    <submittedName>
        <fullName evidence="1">Uncharacterized protein</fullName>
    </submittedName>
</protein>
<dbReference type="RefSeq" id="WP_265049128.1">
    <property type="nucleotide sequence ID" value="NZ_CP100390.1"/>
</dbReference>
<organism evidence="1 2">
    <name type="scientific">Alkalimarinus alittae</name>
    <dbReference type="NCBI Taxonomy" id="2961619"/>
    <lineage>
        <taxon>Bacteria</taxon>
        <taxon>Pseudomonadati</taxon>
        <taxon>Pseudomonadota</taxon>
        <taxon>Gammaproteobacteria</taxon>
        <taxon>Alteromonadales</taxon>
        <taxon>Alteromonadaceae</taxon>
        <taxon>Alkalimarinus</taxon>
    </lineage>
</organism>